<gene>
    <name evidence="2" type="ORF">RISW2_09105</name>
</gene>
<keyword evidence="3" id="KW-1185">Reference proteome</keyword>
<dbReference type="EMBL" id="JAME01000021">
    <property type="protein sequence ID" value="ETX28281.1"/>
    <property type="molecule type" value="Genomic_DNA"/>
</dbReference>
<feature type="transmembrane region" description="Helical" evidence="1">
    <location>
        <begin position="12"/>
        <end position="28"/>
    </location>
</feature>
<comment type="caution">
    <text evidence="2">The sequence shown here is derived from an EMBL/GenBank/DDBJ whole genome shotgun (WGS) entry which is preliminary data.</text>
</comment>
<evidence type="ECO:0000313" key="2">
    <source>
        <dbReference type="EMBL" id="ETX28281.1"/>
    </source>
</evidence>
<keyword evidence="1" id="KW-1133">Transmembrane helix</keyword>
<organism evidence="2 3">
    <name type="scientific">Roseivivax isoporae LMG 25204</name>
    <dbReference type="NCBI Taxonomy" id="1449351"/>
    <lineage>
        <taxon>Bacteria</taxon>
        <taxon>Pseudomonadati</taxon>
        <taxon>Pseudomonadota</taxon>
        <taxon>Alphaproteobacteria</taxon>
        <taxon>Rhodobacterales</taxon>
        <taxon>Roseobacteraceae</taxon>
        <taxon>Roseivivax</taxon>
    </lineage>
</organism>
<evidence type="ECO:0000256" key="1">
    <source>
        <dbReference type="SAM" id="Phobius"/>
    </source>
</evidence>
<dbReference type="Proteomes" id="UP000023430">
    <property type="component" value="Unassembled WGS sequence"/>
</dbReference>
<keyword evidence="1" id="KW-0472">Membrane</keyword>
<dbReference type="STRING" id="1449351.RISW2_09105"/>
<sequence>MEDPMRLVLDRAALVGAMIVIGFWATLARGEVPLPLVSVADRTAAVAD</sequence>
<protein>
    <submittedName>
        <fullName evidence="2">Uncharacterized protein</fullName>
    </submittedName>
</protein>
<accession>X7F853</accession>
<dbReference type="AlphaFoldDB" id="X7F853"/>
<evidence type="ECO:0000313" key="3">
    <source>
        <dbReference type="Proteomes" id="UP000023430"/>
    </source>
</evidence>
<name>X7F853_9RHOB</name>
<reference evidence="2 3" key="1">
    <citation type="submission" date="2014-01" db="EMBL/GenBank/DDBJ databases">
        <title>Roseivivax isoporae LMG 25204 Genome Sequencing.</title>
        <authorList>
            <person name="Lai Q."/>
            <person name="Li G."/>
            <person name="Shao Z."/>
        </authorList>
    </citation>
    <scope>NUCLEOTIDE SEQUENCE [LARGE SCALE GENOMIC DNA]</scope>
    <source>
        <strain evidence="2 3">LMG 25204</strain>
    </source>
</reference>
<keyword evidence="1" id="KW-0812">Transmembrane</keyword>
<proteinExistence type="predicted"/>